<accession>A0A7W8YUC5</accession>
<reference evidence="1 2" key="1">
    <citation type="submission" date="2020-08" db="EMBL/GenBank/DDBJ databases">
        <title>Genomic Encyclopedia of Type Strains, Phase IV (KMG-V): Genome sequencing to study the core and pangenomes of soil and plant-associated prokaryotes.</title>
        <authorList>
            <person name="Whitman W."/>
        </authorList>
    </citation>
    <scope>NUCLEOTIDE SEQUENCE [LARGE SCALE GENOMIC DNA]</scope>
    <source>
        <strain evidence="1 2">MP7CTX6</strain>
    </source>
</reference>
<dbReference type="EMBL" id="JACHCF010000006">
    <property type="protein sequence ID" value="MBB5621964.1"/>
    <property type="molecule type" value="Genomic_DNA"/>
</dbReference>
<organism evidence="1 2">
    <name type="scientific">Pedobacter cryoconitis</name>
    <dbReference type="NCBI Taxonomy" id="188932"/>
    <lineage>
        <taxon>Bacteria</taxon>
        <taxon>Pseudomonadati</taxon>
        <taxon>Bacteroidota</taxon>
        <taxon>Sphingobacteriia</taxon>
        <taxon>Sphingobacteriales</taxon>
        <taxon>Sphingobacteriaceae</taxon>
        <taxon>Pedobacter</taxon>
    </lineage>
</organism>
<evidence type="ECO:0000313" key="2">
    <source>
        <dbReference type="Proteomes" id="UP000537718"/>
    </source>
</evidence>
<sequence length="53" mass="6029">MKKLFVIPAFLIFMSAIPEHTVQPPVMTKPQDSLKIDLLNHKLQKLDSLIQAT</sequence>
<comment type="caution">
    <text evidence="1">The sequence shown here is derived from an EMBL/GenBank/DDBJ whole genome shotgun (WGS) entry which is preliminary data.</text>
</comment>
<proteinExistence type="predicted"/>
<dbReference type="Proteomes" id="UP000537718">
    <property type="component" value="Unassembled WGS sequence"/>
</dbReference>
<evidence type="ECO:0000313" key="1">
    <source>
        <dbReference type="EMBL" id="MBB5621964.1"/>
    </source>
</evidence>
<gene>
    <name evidence="1" type="ORF">HDE69_003027</name>
</gene>
<dbReference type="AlphaFoldDB" id="A0A7W8YUC5"/>
<protein>
    <submittedName>
        <fullName evidence="1">Uncharacterized protein</fullName>
    </submittedName>
</protein>
<name>A0A7W8YUC5_9SPHI</name>